<dbReference type="Proteomes" id="UP000484842">
    <property type="component" value="Unassembled WGS sequence"/>
</dbReference>
<proteinExistence type="predicted"/>
<dbReference type="EMBL" id="WBSL01000002">
    <property type="protein sequence ID" value="MPY66415.1"/>
    <property type="molecule type" value="Genomic_DNA"/>
</dbReference>
<comment type="caution">
    <text evidence="1">The sequence shown here is derived from an EMBL/GenBank/DDBJ whole genome shotgun (WGS) entry which is preliminary data.</text>
</comment>
<evidence type="ECO:0000313" key="1">
    <source>
        <dbReference type="EMBL" id="MPY66415.1"/>
    </source>
</evidence>
<reference evidence="1 2" key="1">
    <citation type="submission" date="2019-10" db="EMBL/GenBank/DDBJ databases">
        <title>Deinococcus sp. isolated from soil.</title>
        <authorList>
            <person name="Li Y."/>
            <person name="Wang J."/>
        </authorList>
    </citation>
    <scope>NUCLEOTIDE SEQUENCE [LARGE SCALE GENOMIC DNA]</scope>
    <source>
        <strain evidence="1 2">SDU3-2</strain>
    </source>
</reference>
<gene>
    <name evidence="1" type="ORF">F8S09_06855</name>
</gene>
<accession>A0A7X1TR58</accession>
<keyword evidence="2" id="KW-1185">Reference proteome</keyword>
<dbReference type="AlphaFoldDB" id="A0A7X1TR58"/>
<evidence type="ECO:0000313" key="2">
    <source>
        <dbReference type="Proteomes" id="UP000484842"/>
    </source>
</evidence>
<dbReference type="RefSeq" id="WP_152870469.1">
    <property type="nucleotide sequence ID" value="NZ_WBSL01000002.1"/>
</dbReference>
<sequence>MLSGAWTGKFDWIDVTANLKRSGAKVPGTLALGGTACPVQVTWLLSNGQLSRWAADRVSVNLTLKAGNGWALPS</sequence>
<name>A0A7X1TR58_9DEIO</name>
<organism evidence="1 2">
    <name type="scientific">Deinococcus terrestris</name>
    <dbReference type="NCBI Taxonomy" id="2651870"/>
    <lineage>
        <taxon>Bacteria</taxon>
        <taxon>Thermotogati</taxon>
        <taxon>Deinococcota</taxon>
        <taxon>Deinococci</taxon>
        <taxon>Deinococcales</taxon>
        <taxon>Deinococcaceae</taxon>
        <taxon>Deinococcus</taxon>
    </lineage>
</organism>
<protein>
    <submittedName>
        <fullName evidence="1">Uncharacterized protein</fullName>
    </submittedName>
</protein>